<dbReference type="PROSITE" id="PS00022">
    <property type="entry name" value="EGF_1"/>
    <property type="match status" value="3"/>
</dbReference>
<dbReference type="Gene3D" id="4.10.400.10">
    <property type="entry name" value="Low-density Lipoprotein Receptor"/>
    <property type="match status" value="1"/>
</dbReference>
<dbReference type="InterPro" id="IPR050685">
    <property type="entry name" value="LDLR"/>
</dbReference>
<evidence type="ECO:0000313" key="14">
    <source>
        <dbReference type="Proteomes" id="UP000663845"/>
    </source>
</evidence>
<dbReference type="InterPro" id="IPR036055">
    <property type="entry name" value="LDL_receptor-like_sf"/>
</dbReference>
<evidence type="ECO:0000313" key="13">
    <source>
        <dbReference type="EMBL" id="CAF0905157.1"/>
    </source>
</evidence>
<dbReference type="SUPFAM" id="SSF81321">
    <property type="entry name" value="Family A G protein-coupled receptor-like"/>
    <property type="match status" value="1"/>
</dbReference>
<evidence type="ECO:0000256" key="6">
    <source>
        <dbReference type="ARBA" id="ARBA00023157"/>
    </source>
</evidence>
<dbReference type="PROSITE" id="PS01186">
    <property type="entry name" value="EGF_2"/>
    <property type="match status" value="2"/>
</dbReference>
<evidence type="ECO:0000256" key="5">
    <source>
        <dbReference type="ARBA" id="ARBA00023136"/>
    </source>
</evidence>
<organism evidence="13 14">
    <name type="scientific">Adineta steineri</name>
    <dbReference type="NCBI Taxonomy" id="433720"/>
    <lineage>
        <taxon>Eukaryota</taxon>
        <taxon>Metazoa</taxon>
        <taxon>Spiralia</taxon>
        <taxon>Gnathifera</taxon>
        <taxon>Rotifera</taxon>
        <taxon>Eurotatoria</taxon>
        <taxon>Bdelloidea</taxon>
        <taxon>Adinetida</taxon>
        <taxon>Adinetidae</taxon>
        <taxon>Adineta</taxon>
    </lineage>
</organism>
<gene>
    <name evidence="13" type="ORF">JYZ213_LOCUS10771</name>
</gene>
<feature type="transmembrane region" description="Helical" evidence="9">
    <location>
        <begin position="1307"/>
        <end position="1334"/>
    </location>
</feature>
<dbReference type="SUPFAM" id="SSF57196">
    <property type="entry name" value="EGF/Laminin"/>
    <property type="match status" value="1"/>
</dbReference>
<feature type="disulfide bond" evidence="8">
    <location>
        <begin position="607"/>
        <end position="622"/>
    </location>
</feature>
<accession>A0A813ZYR9</accession>
<evidence type="ECO:0000259" key="12">
    <source>
        <dbReference type="PROSITE" id="PS50262"/>
    </source>
</evidence>
<dbReference type="SUPFAM" id="SSF57424">
    <property type="entry name" value="LDL receptor-like module"/>
    <property type="match status" value="1"/>
</dbReference>
<keyword evidence="3" id="KW-0677">Repeat</keyword>
<dbReference type="Proteomes" id="UP000663845">
    <property type="component" value="Unassembled WGS sequence"/>
</dbReference>
<dbReference type="SMART" id="SM00181">
    <property type="entry name" value="EGF"/>
    <property type="match status" value="3"/>
</dbReference>
<comment type="caution">
    <text evidence="7">Lacks conserved residue(s) required for the propagation of feature annotation.</text>
</comment>
<feature type="transmembrane region" description="Helical" evidence="9">
    <location>
        <begin position="1392"/>
        <end position="1410"/>
    </location>
</feature>
<feature type="transmembrane region" description="Helical" evidence="9">
    <location>
        <begin position="1346"/>
        <end position="1372"/>
    </location>
</feature>
<feature type="transmembrane region" description="Helical" evidence="9">
    <location>
        <begin position="1536"/>
        <end position="1555"/>
    </location>
</feature>
<evidence type="ECO:0000256" key="9">
    <source>
        <dbReference type="SAM" id="Phobius"/>
    </source>
</evidence>
<evidence type="ECO:0000256" key="10">
    <source>
        <dbReference type="SAM" id="SignalP"/>
    </source>
</evidence>
<dbReference type="InterPro" id="IPR002172">
    <property type="entry name" value="LDrepeatLR_classA_rpt"/>
</dbReference>
<feature type="transmembrane region" description="Helical" evidence="9">
    <location>
        <begin position="1485"/>
        <end position="1508"/>
    </location>
</feature>
<dbReference type="SMART" id="SM00192">
    <property type="entry name" value="LDLa"/>
    <property type="match status" value="3"/>
</dbReference>
<feature type="transmembrane region" description="Helical" evidence="9">
    <location>
        <begin position="1431"/>
        <end position="1448"/>
    </location>
</feature>
<dbReference type="GO" id="GO:0004930">
    <property type="term" value="F:G protein-coupled receptor activity"/>
    <property type="evidence" value="ECO:0007669"/>
    <property type="project" value="InterPro"/>
</dbReference>
<dbReference type="PRINTS" id="PR00261">
    <property type="entry name" value="LDLRECEPTOR"/>
</dbReference>
<proteinExistence type="predicted"/>
<dbReference type="PROSITE" id="PS50068">
    <property type="entry name" value="LDLRA_2"/>
    <property type="match status" value="2"/>
</dbReference>
<feature type="transmembrane region" description="Helical" evidence="9">
    <location>
        <begin position="1567"/>
        <end position="1589"/>
    </location>
</feature>
<keyword evidence="4 9" id="KW-1133">Transmembrane helix</keyword>
<evidence type="ECO:0000256" key="8">
    <source>
        <dbReference type="PROSITE-ProRule" id="PRU00124"/>
    </source>
</evidence>
<keyword evidence="2 9" id="KW-0812">Transmembrane</keyword>
<name>A0A813ZYR9_9BILA</name>
<keyword evidence="6 7" id="KW-1015">Disulfide bond</keyword>
<dbReference type="PROSITE" id="PS50262">
    <property type="entry name" value="G_PROTEIN_RECEP_F1_2"/>
    <property type="match status" value="1"/>
</dbReference>
<dbReference type="Pfam" id="PF00001">
    <property type="entry name" value="7tm_1"/>
    <property type="match status" value="1"/>
</dbReference>
<feature type="disulfide bond" evidence="8">
    <location>
        <begin position="235"/>
        <end position="247"/>
    </location>
</feature>
<comment type="caution">
    <text evidence="13">The sequence shown here is derived from an EMBL/GenBank/DDBJ whole genome shotgun (WGS) entry which is preliminary data.</text>
</comment>
<evidence type="ECO:0000259" key="11">
    <source>
        <dbReference type="PROSITE" id="PS50026"/>
    </source>
</evidence>
<dbReference type="InterPro" id="IPR017452">
    <property type="entry name" value="GPCR_Rhodpsn_7TM"/>
</dbReference>
<dbReference type="PROSITE" id="PS50026">
    <property type="entry name" value="EGF_3"/>
    <property type="match status" value="1"/>
</dbReference>
<keyword evidence="7" id="KW-0245">EGF-like domain</keyword>
<feature type="disulfide bond" evidence="8">
    <location>
        <begin position="595"/>
        <end position="613"/>
    </location>
</feature>
<dbReference type="GO" id="GO:0005886">
    <property type="term" value="C:plasma membrane"/>
    <property type="evidence" value="ECO:0007669"/>
    <property type="project" value="TreeGrafter"/>
</dbReference>
<evidence type="ECO:0000256" key="1">
    <source>
        <dbReference type="ARBA" id="ARBA00004167"/>
    </source>
</evidence>
<dbReference type="Pfam" id="PF00008">
    <property type="entry name" value="EGF"/>
    <property type="match status" value="1"/>
</dbReference>
<comment type="subcellular location">
    <subcellularLocation>
        <location evidence="1">Membrane</location>
        <topology evidence="1">Single-pass membrane protein</topology>
    </subcellularLocation>
</comment>
<sequence length="1617" mass="187171">MFNMKYILYCILLHFITATPQFNLYYTDLKNKSNNALQYNCLRTVTFIDEEDVGPRRNLTNLKINAKNHMIMSYCMNEFSLKYHGQEKTSHFPNFTFYELSKQGISSEQLYLWSAPIDLIERYQFYLNQLLTLNDLSLGKEIFYNCTLPRFGSHCQYEFNYYNHSNHSSLSEIIHEYYTTNEYDPIGLTCYENLQCYRGSESACLDWSDICDGKIDCFDHGQDEEHCWQLEINECTDDEYRCDNGQCIPETFYQDGKIIFDCIDRSDETLVDPQVAIKHLCNKREPTSECEDRVCKGGFLTSSCVEKRKDLLIKAMFSTKDNSTSEQCWFGIKCMFDRLSSKEASCRELYGNESYLKTLLDDCPKMLYIPNYPILFGDIYIAIEKNYSKQLLDYHGFHLYRCYKHHSHYDPFLNITADILFNDTICSKGDIFVSIMSGVGSASIENYDSFIRQKNIELKKNRYYFNYTSTICNRSDMYQCMNSSKCISVRYMFDSYTASCPRSDDRDMHAVKKYPNIIEQLNKTHIYCERLNKYFSQRFINDGRCDCQDFQISTWCADEDLGEVDIRKVILFSNICDGFQELSPIDGSETDETECKEWECDNIYTHCDGNCNCPNGADEIGCDELSRSMCSLNNHLCVSPSTYRFTCLHISKVNDGNIDCIGGTDEPRRQHSPAQQNYLLRYSNNFLCMNQTKSPAMHSSMLCDGQPMCDHKDDEMFCETNVATMNVRGICLSGNIGYATQVEKFLCAFVSDKYKRRIIYLKLDNTISPVEEINENVVSSSLSPMKISPKIYPQLKFGCHRGLSLRVWSNNKSGLITNPACFCPPSYYGDDCQYQNQRISLVIKFRASSDSWRTPFAIIISLIDDSDDRIIHSYEQITYLSWNNCYTKFQIYLLYSTRSKNLTKNHSIHVDIYEIKTLAHRGSLLLPILFPFLPVHRLAFIVDIPRTINTKNQICAKQSCIHGECVKYANIPEKSFCRCRIGWSGRYCTIQHTCKCSFGSLCIGITANNQSICVCPLNKFGPRCLLTDTICQINNENKCKNGGECIANNLNTIFNKEFACLCPTGYSGDQCQITDNELSLSFNKDIILPQEIFFHFIEASGNATHKRSTTFRKIPVKEDLISITWPNQFHIVFIELNKTELDKKYYLVMYQKTYIQSKVTKKIINPSDHCPHINEIFNEKFNGTFPQWHPIRRIKYYHLPCLNQSLNLSCFYDTNQFCLCYQFGQKRLANCFNFNHSMKFDCQGQSECDRGKCFQDDPECPTRSICMCDLCYFGQRCDLTTDGYGLSLDVILGYQISPHVSINHQPLIIKISLALTIIFIITGLINGILSLITFMNKTLWQVGCGLYLLTSSTTTLFITIMFGLKFSILLFSHMAIISNRSFLLGQCYSFDYILRIFVSIDQWLNACIAIERTTAVIKGVSFDKNKSKKTAKLMTTILFITVAVSYIHDPIHRHIIDEVNQDDSRQNRIWCIMKYSSNLETYNSFIHTFHFIGPFIIALISTITLIVVKTRQQANLHKKQTYKQTLYKTIKEHKNLLTAPIVLVILGVPRIILIFTTNCMKSPSDGWLLLLGYFISFIPPMLIFLIYILPSTVYRNTFRNTVKQYTTNILRWFGLIQ</sequence>
<evidence type="ECO:0000256" key="3">
    <source>
        <dbReference type="ARBA" id="ARBA00022737"/>
    </source>
</evidence>
<keyword evidence="10" id="KW-0732">Signal</keyword>
<protein>
    <submittedName>
        <fullName evidence="13">Uncharacterized protein</fullName>
    </submittedName>
</protein>
<dbReference type="Gene3D" id="1.20.1070.10">
    <property type="entry name" value="Rhodopsin 7-helix transmembrane proteins"/>
    <property type="match status" value="1"/>
</dbReference>
<keyword evidence="5 9" id="KW-0472">Membrane</keyword>
<dbReference type="CDD" id="cd00112">
    <property type="entry name" value="LDLa"/>
    <property type="match status" value="1"/>
</dbReference>
<evidence type="ECO:0000256" key="2">
    <source>
        <dbReference type="ARBA" id="ARBA00022692"/>
    </source>
</evidence>
<dbReference type="GO" id="GO:0016192">
    <property type="term" value="P:vesicle-mediated transport"/>
    <property type="evidence" value="ECO:0007669"/>
    <property type="project" value="UniProtKB-ARBA"/>
</dbReference>
<dbReference type="EMBL" id="CAJNOG010000079">
    <property type="protein sequence ID" value="CAF0905157.1"/>
    <property type="molecule type" value="Genomic_DNA"/>
</dbReference>
<evidence type="ECO:0000256" key="4">
    <source>
        <dbReference type="ARBA" id="ARBA00022989"/>
    </source>
</evidence>
<reference evidence="13" key="1">
    <citation type="submission" date="2021-02" db="EMBL/GenBank/DDBJ databases">
        <authorList>
            <person name="Nowell W R."/>
        </authorList>
    </citation>
    <scope>NUCLEOTIDE SEQUENCE</scope>
</reference>
<feature type="domain" description="G-protein coupled receptors family 1 profile" evidence="12">
    <location>
        <begin position="1325"/>
        <end position="1587"/>
    </location>
</feature>
<feature type="chain" id="PRO_5032668535" evidence="10">
    <location>
        <begin position="19"/>
        <end position="1617"/>
    </location>
</feature>
<feature type="signal peptide" evidence="10">
    <location>
        <begin position="1"/>
        <end position="18"/>
    </location>
</feature>
<dbReference type="InterPro" id="IPR000276">
    <property type="entry name" value="GPCR_Rhodpsn"/>
</dbReference>
<feature type="disulfide bond" evidence="7">
    <location>
        <begin position="1062"/>
        <end position="1071"/>
    </location>
</feature>
<dbReference type="InterPro" id="IPR000742">
    <property type="entry name" value="EGF"/>
</dbReference>
<feature type="domain" description="EGF-like" evidence="11">
    <location>
        <begin position="1027"/>
        <end position="1072"/>
    </location>
</feature>
<dbReference type="PANTHER" id="PTHR24270">
    <property type="entry name" value="LOW-DENSITY LIPOPROTEIN RECEPTOR-RELATED"/>
    <property type="match status" value="1"/>
</dbReference>
<dbReference type="Gene3D" id="2.10.25.10">
    <property type="entry name" value="Laminin"/>
    <property type="match status" value="1"/>
</dbReference>
<evidence type="ECO:0000256" key="7">
    <source>
        <dbReference type="PROSITE-ProRule" id="PRU00076"/>
    </source>
</evidence>